<proteinExistence type="predicted"/>
<organism evidence="1 2">
    <name type="scientific">Enterovirga aerilata</name>
    <dbReference type="NCBI Taxonomy" id="2730920"/>
    <lineage>
        <taxon>Bacteria</taxon>
        <taxon>Pseudomonadati</taxon>
        <taxon>Pseudomonadota</taxon>
        <taxon>Alphaproteobacteria</taxon>
        <taxon>Hyphomicrobiales</taxon>
        <taxon>Methylobacteriaceae</taxon>
        <taxon>Enterovirga</taxon>
    </lineage>
</organism>
<reference evidence="1 2" key="1">
    <citation type="submission" date="2020-04" db="EMBL/GenBank/DDBJ databases">
        <title>Enterovirga sp. isolate from soil.</title>
        <authorList>
            <person name="Chea S."/>
            <person name="Kim D.-U."/>
        </authorList>
    </citation>
    <scope>NUCLEOTIDE SEQUENCE [LARGE SCALE GENOMIC DNA]</scope>
    <source>
        <strain evidence="1 2">DB1703</strain>
    </source>
</reference>
<gene>
    <name evidence="1" type="primary">paaC</name>
    <name evidence="1" type="ORF">HJG44_04860</name>
</gene>
<dbReference type="InterPro" id="IPR009078">
    <property type="entry name" value="Ferritin-like_SF"/>
</dbReference>
<dbReference type="SUPFAM" id="SSF47240">
    <property type="entry name" value="Ferritin-like"/>
    <property type="match status" value="1"/>
</dbReference>
<name>A0A849I2Z2_9HYPH</name>
<dbReference type="Gene3D" id="1.20.1260.10">
    <property type="match status" value="1"/>
</dbReference>
<dbReference type="EMBL" id="JABEPP010000001">
    <property type="protein sequence ID" value="NNM71728.1"/>
    <property type="molecule type" value="Genomic_DNA"/>
</dbReference>
<dbReference type="FunFam" id="1.20.1260.10:FF:000012">
    <property type="entry name" value="1,2-phenylacetyl-CoA epoxidase, subunit C"/>
    <property type="match status" value="1"/>
</dbReference>
<evidence type="ECO:0000313" key="1">
    <source>
        <dbReference type="EMBL" id="NNM71728.1"/>
    </source>
</evidence>
<dbReference type="NCBIfam" id="TIGR02158">
    <property type="entry name" value="PA_CoA_Oxy3"/>
    <property type="match status" value="1"/>
</dbReference>
<dbReference type="Pfam" id="PF05138">
    <property type="entry name" value="PaaA_PaaC"/>
    <property type="match status" value="1"/>
</dbReference>
<dbReference type="InterPro" id="IPR011882">
    <property type="entry name" value="PaaC"/>
</dbReference>
<sequence length="277" mass="30695">MVQVDPFPVRFAPAGDDKADAATVTTPTNSPLALYALRRADDALILGHRLSEWCGHAPMLEEEMALANIGLDLIGQARSLYQYAAELRADGSDEDKLAYLRDAPAYRNLLLVELPNGDFARTILRVFFYSAFADPFWQAMMRSADERLAAIAAKSEKESAYHLRHSAEWVIRLGDGTEESHRRAQEAVDYLWPYTGEMFEADASDRELIAAGIAVDPESLRDAWAKTVSDVLAEATLVQPAAGWMQSGGRSGRHSEHLGHLLAEMQFLQRAYPGATW</sequence>
<dbReference type="InterPro" id="IPR012347">
    <property type="entry name" value="Ferritin-like"/>
</dbReference>
<dbReference type="InterPro" id="IPR007814">
    <property type="entry name" value="PaaA_PaaC"/>
</dbReference>
<keyword evidence="2" id="KW-1185">Reference proteome</keyword>
<dbReference type="GO" id="GO:0005829">
    <property type="term" value="C:cytosol"/>
    <property type="evidence" value="ECO:0007669"/>
    <property type="project" value="TreeGrafter"/>
</dbReference>
<dbReference type="PANTHER" id="PTHR30458:SF0">
    <property type="entry name" value="1,2-PHENYLACETYL-COA EPOXIDASE, SUBUNIT C"/>
    <property type="match status" value="1"/>
</dbReference>
<dbReference type="GO" id="GO:0010124">
    <property type="term" value="P:phenylacetate catabolic process"/>
    <property type="evidence" value="ECO:0007669"/>
    <property type="project" value="InterPro"/>
</dbReference>
<dbReference type="PANTHER" id="PTHR30458">
    <property type="entry name" value="PHENYLACETIC ACID DEGRADATION PROTEIN PAA"/>
    <property type="match status" value="1"/>
</dbReference>
<evidence type="ECO:0000313" key="2">
    <source>
        <dbReference type="Proteomes" id="UP000564885"/>
    </source>
</evidence>
<dbReference type="InterPro" id="IPR052703">
    <property type="entry name" value="Aromatic_CoA_ox/epox"/>
</dbReference>
<dbReference type="Proteomes" id="UP000564885">
    <property type="component" value="Unassembled WGS sequence"/>
</dbReference>
<comment type="caution">
    <text evidence="1">The sequence shown here is derived from an EMBL/GenBank/DDBJ whole genome shotgun (WGS) entry which is preliminary data.</text>
</comment>
<accession>A0A849I2Z2</accession>
<dbReference type="PIRSF" id="PIRSF037834">
    <property type="entry name" value="PA_CoA_Oase3"/>
    <property type="match status" value="1"/>
</dbReference>
<protein>
    <submittedName>
        <fullName evidence="1">Phenylacetate-CoA oxygenase subunit PaaC</fullName>
    </submittedName>
</protein>
<dbReference type="AlphaFoldDB" id="A0A849I2Z2"/>